<dbReference type="EMBL" id="JAFIQS010000005">
    <property type="protein sequence ID" value="KAG5169228.1"/>
    <property type="molecule type" value="Genomic_DNA"/>
</dbReference>
<dbReference type="GO" id="GO:0016671">
    <property type="term" value="F:oxidoreductase activity, acting on a sulfur group of donors, disulfide as acceptor"/>
    <property type="evidence" value="ECO:0007669"/>
    <property type="project" value="InterPro"/>
</dbReference>
<evidence type="ECO:0000256" key="3">
    <source>
        <dbReference type="ARBA" id="ARBA00022525"/>
    </source>
</evidence>
<accession>A0A8H7Y111</accession>
<evidence type="ECO:0000256" key="5">
    <source>
        <dbReference type="ARBA" id="ARBA00023180"/>
    </source>
</evidence>
<keyword evidence="5" id="KW-0325">Glycoprotein</keyword>
<sequence>MDLSLVYVASINDSEPDFGVSCLHGPEECAGNVQQLCVNKYAPFSNWWEFVKCQNFQGRYNIGTPEVALKCATTAGIDWQMSGAGECAGLDGSGKALEGVDLLRKSTLLGKELKITKSCTVLISGRAVCVHDGTWKDCENGHTISDFVRQIEDEYKKLNK</sequence>
<gene>
    <name evidence="6" type="ORF">JR316_005784</name>
</gene>
<evidence type="ECO:0000313" key="6">
    <source>
        <dbReference type="EMBL" id="KAG5169228.1"/>
    </source>
</evidence>
<dbReference type="PANTHER" id="PTHR13234:SF8">
    <property type="entry name" value="GAMMA-INTERFERON-INDUCIBLE LYSOSOMAL THIOL REDUCTASE"/>
    <property type="match status" value="1"/>
</dbReference>
<protein>
    <submittedName>
        <fullName evidence="6">Uncharacterized protein</fullName>
    </submittedName>
</protein>
<dbReference type="GO" id="GO:0005576">
    <property type="term" value="C:extracellular region"/>
    <property type="evidence" value="ECO:0007669"/>
    <property type="project" value="UniProtKB-SubCell"/>
</dbReference>
<name>A0A8H7Y111_PSICU</name>
<evidence type="ECO:0000256" key="2">
    <source>
        <dbReference type="ARBA" id="ARBA00005679"/>
    </source>
</evidence>
<evidence type="ECO:0000256" key="1">
    <source>
        <dbReference type="ARBA" id="ARBA00004613"/>
    </source>
</evidence>
<dbReference type="InterPro" id="IPR004911">
    <property type="entry name" value="Interferon-induced_GILT"/>
</dbReference>
<keyword evidence="3" id="KW-0964">Secreted</keyword>
<dbReference type="PANTHER" id="PTHR13234">
    <property type="entry name" value="GAMMA-INTERFERON INDUCIBLE LYSOSOMAL THIOL REDUCTASE GILT"/>
    <property type="match status" value="1"/>
</dbReference>
<comment type="caution">
    <text evidence="6">The sequence shown here is derived from an EMBL/GenBank/DDBJ whole genome shotgun (WGS) entry which is preliminary data.</text>
</comment>
<comment type="subcellular location">
    <subcellularLocation>
        <location evidence="1">Secreted</location>
    </subcellularLocation>
</comment>
<dbReference type="Pfam" id="PF03227">
    <property type="entry name" value="GILT"/>
    <property type="match status" value="1"/>
</dbReference>
<keyword evidence="4" id="KW-0732">Signal</keyword>
<dbReference type="AlphaFoldDB" id="A0A8H7Y111"/>
<dbReference type="OrthoDB" id="958254at2759"/>
<organism evidence="6">
    <name type="scientific">Psilocybe cubensis</name>
    <name type="common">Psychedelic mushroom</name>
    <name type="synonym">Stropharia cubensis</name>
    <dbReference type="NCBI Taxonomy" id="181762"/>
    <lineage>
        <taxon>Eukaryota</taxon>
        <taxon>Fungi</taxon>
        <taxon>Dikarya</taxon>
        <taxon>Basidiomycota</taxon>
        <taxon>Agaricomycotina</taxon>
        <taxon>Agaricomycetes</taxon>
        <taxon>Agaricomycetidae</taxon>
        <taxon>Agaricales</taxon>
        <taxon>Agaricineae</taxon>
        <taxon>Strophariaceae</taxon>
        <taxon>Psilocybe</taxon>
    </lineage>
</organism>
<proteinExistence type="inferred from homology"/>
<evidence type="ECO:0000256" key="4">
    <source>
        <dbReference type="ARBA" id="ARBA00022729"/>
    </source>
</evidence>
<reference evidence="6" key="1">
    <citation type="submission" date="2021-02" db="EMBL/GenBank/DDBJ databases">
        <title>Psilocybe cubensis genome.</title>
        <authorList>
            <person name="Mckernan K.J."/>
            <person name="Crawford S."/>
            <person name="Trippe A."/>
            <person name="Kane L.T."/>
            <person name="Mclaughlin S."/>
        </authorList>
    </citation>
    <scope>NUCLEOTIDE SEQUENCE [LARGE SCALE GENOMIC DNA]</scope>
    <source>
        <strain evidence="6">MGC-MH-2018</strain>
    </source>
</reference>
<comment type="similarity">
    <text evidence="2">Belongs to the GILT family.</text>
</comment>